<gene>
    <name evidence="2" type="ORF">EB796_020527</name>
</gene>
<name>A0A7J7J6A4_BUGNE</name>
<sequence length="315" mass="35684">MIYPALKNSSKSIRIEITIMPAVPPSQKAPYVEIIEQPSSKSTRFRYECEGRFAGSILGKTATNEQKTFPAIKVHNHNGACVVVVSLVTADDDPKPKPHPHTLVGPECRQGVCTKKVKQNLDNIQFPNLGIQCKKKAELKEALTLRQQIRVDPFRTGFDHMEKPQLNNINLMMVKLCFQVFLPDESGKYQKAVTPVCSEPIVDKKSAGELAIHSFLPETCVSTGKEEMVLLTGKLPKADEFEVRFFEGLPDKPVWEAFGSFTQKDIHQSVAVTLKIPEYTRPMNRHKQQVMFELRKRNNHEEKSSSRKFYYISPA</sequence>
<comment type="caution">
    <text evidence="2">The sequence shown here is derived from an EMBL/GenBank/DDBJ whole genome shotgun (WGS) entry which is preliminary data.</text>
</comment>
<dbReference type="InterPro" id="IPR002909">
    <property type="entry name" value="IPT_dom"/>
</dbReference>
<organism evidence="2 3">
    <name type="scientific">Bugula neritina</name>
    <name type="common">Brown bryozoan</name>
    <name type="synonym">Sertularia neritina</name>
    <dbReference type="NCBI Taxonomy" id="10212"/>
    <lineage>
        <taxon>Eukaryota</taxon>
        <taxon>Metazoa</taxon>
        <taxon>Spiralia</taxon>
        <taxon>Lophotrochozoa</taxon>
        <taxon>Bryozoa</taxon>
        <taxon>Gymnolaemata</taxon>
        <taxon>Cheilostomatida</taxon>
        <taxon>Flustrina</taxon>
        <taxon>Buguloidea</taxon>
        <taxon>Bugulidae</taxon>
        <taxon>Bugula</taxon>
    </lineage>
</organism>
<dbReference type="GO" id="GO:0033554">
    <property type="term" value="P:cellular response to stress"/>
    <property type="evidence" value="ECO:0007669"/>
    <property type="project" value="TreeGrafter"/>
</dbReference>
<dbReference type="EMBL" id="VXIV02003107">
    <property type="protein sequence ID" value="KAF6021166.1"/>
    <property type="molecule type" value="Genomic_DNA"/>
</dbReference>
<dbReference type="PROSITE" id="PS50254">
    <property type="entry name" value="REL_2"/>
    <property type="match status" value="1"/>
</dbReference>
<dbReference type="AlphaFoldDB" id="A0A7J7J6A4"/>
<dbReference type="PANTHER" id="PTHR24169:SF25">
    <property type="entry name" value="DORSAL-RELATED IMMUNITY FACTOR DIF-RELATED"/>
    <property type="match status" value="1"/>
</dbReference>
<dbReference type="PANTHER" id="PTHR24169">
    <property type="entry name" value="NUCLEAR FACTOR NF-KAPPA-B PROTEIN"/>
    <property type="match status" value="1"/>
</dbReference>
<dbReference type="InterPro" id="IPR000451">
    <property type="entry name" value="NFkB/Dor"/>
</dbReference>
<dbReference type="GO" id="GO:0000981">
    <property type="term" value="F:DNA-binding transcription factor activity, RNA polymerase II-specific"/>
    <property type="evidence" value="ECO:0007669"/>
    <property type="project" value="TreeGrafter"/>
</dbReference>
<dbReference type="PROSITE" id="PS01204">
    <property type="entry name" value="REL_1"/>
    <property type="match status" value="1"/>
</dbReference>
<dbReference type="InterPro" id="IPR030492">
    <property type="entry name" value="RHD_CS"/>
</dbReference>
<dbReference type="Proteomes" id="UP000593567">
    <property type="component" value="Unassembled WGS sequence"/>
</dbReference>
<evidence type="ECO:0000259" key="1">
    <source>
        <dbReference type="PROSITE" id="PS50254"/>
    </source>
</evidence>
<evidence type="ECO:0000313" key="2">
    <source>
        <dbReference type="EMBL" id="KAF6021166.1"/>
    </source>
</evidence>
<dbReference type="InterPro" id="IPR032397">
    <property type="entry name" value="RHD_dimer"/>
</dbReference>
<dbReference type="Gene3D" id="2.60.40.10">
    <property type="entry name" value="Immunoglobulins"/>
    <property type="match status" value="1"/>
</dbReference>
<dbReference type="Gene3D" id="2.60.40.340">
    <property type="entry name" value="Rel homology domain (RHD), DNA-binding domain"/>
    <property type="match status" value="1"/>
</dbReference>
<dbReference type="GO" id="GO:0034097">
    <property type="term" value="P:response to cytokine"/>
    <property type="evidence" value="ECO:0007669"/>
    <property type="project" value="TreeGrafter"/>
</dbReference>
<dbReference type="OrthoDB" id="7881762at2759"/>
<dbReference type="GO" id="GO:0005634">
    <property type="term" value="C:nucleus"/>
    <property type="evidence" value="ECO:0007669"/>
    <property type="project" value="TreeGrafter"/>
</dbReference>
<dbReference type="GO" id="GO:0000978">
    <property type="term" value="F:RNA polymerase II cis-regulatory region sequence-specific DNA binding"/>
    <property type="evidence" value="ECO:0007669"/>
    <property type="project" value="TreeGrafter"/>
</dbReference>
<dbReference type="InterPro" id="IPR008967">
    <property type="entry name" value="p53-like_TF_DNA-bd_sf"/>
</dbReference>
<reference evidence="2" key="1">
    <citation type="submission" date="2020-06" db="EMBL/GenBank/DDBJ databases">
        <title>Draft genome of Bugula neritina, a colonial animal packing powerful symbionts and potential medicines.</title>
        <authorList>
            <person name="Rayko M."/>
        </authorList>
    </citation>
    <scope>NUCLEOTIDE SEQUENCE [LARGE SCALE GENOMIC DNA]</scope>
    <source>
        <strain evidence="2">Kwan_BN1</strain>
    </source>
</reference>
<dbReference type="InterPro" id="IPR014756">
    <property type="entry name" value="Ig_E-set"/>
</dbReference>
<proteinExistence type="predicted"/>
<feature type="domain" description="RHD" evidence="1">
    <location>
        <begin position="27"/>
        <end position="208"/>
    </location>
</feature>
<protein>
    <submittedName>
        <fullName evidence="2">REL</fullName>
    </submittedName>
</protein>
<dbReference type="GO" id="GO:0045087">
    <property type="term" value="P:innate immune response"/>
    <property type="evidence" value="ECO:0007669"/>
    <property type="project" value="TreeGrafter"/>
</dbReference>
<dbReference type="GO" id="GO:0038061">
    <property type="term" value="P:non-canonical NF-kappaB signal transduction"/>
    <property type="evidence" value="ECO:0007669"/>
    <property type="project" value="TreeGrafter"/>
</dbReference>
<dbReference type="GO" id="GO:0005737">
    <property type="term" value="C:cytoplasm"/>
    <property type="evidence" value="ECO:0007669"/>
    <property type="project" value="InterPro"/>
</dbReference>
<evidence type="ECO:0000313" key="3">
    <source>
        <dbReference type="Proteomes" id="UP000593567"/>
    </source>
</evidence>
<keyword evidence="3" id="KW-1185">Reference proteome</keyword>
<dbReference type="GO" id="GO:0045944">
    <property type="term" value="P:positive regulation of transcription by RNA polymerase II"/>
    <property type="evidence" value="ECO:0007669"/>
    <property type="project" value="TreeGrafter"/>
</dbReference>
<dbReference type="SUPFAM" id="SSF81296">
    <property type="entry name" value="E set domains"/>
    <property type="match status" value="1"/>
</dbReference>
<dbReference type="InterPro" id="IPR037059">
    <property type="entry name" value="RHD_DNA_bind_dom_sf"/>
</dbReference>
<dbReference type="PRINTS" id="PR00057">
    <property type="entry name" value="NFKBTNSCPFCT"/>
</dbReference>
<dbReference type="InterPro" id="IPR011539">
    <property type="entry name" value="RHD_DNA_bind_dom"/>
</dbReference>
<dbReference type="Pfam" id="PF16179">
    <property type="entry name" value="RHD_dimer"/>
    <property type="match status" value="1"/>
</dbReference>
<dbReference type="SMART" id="SM00429">
    <property type="entry name" value="IPT"/>
    <property type="match status" value="1"/>
</dbReference>
<dbReference type="GO" id="GO:0007249">
    <property type="term" value="P:canonical NF-kappaB signal transduction"/>
    <property type="evidence" value="ECO:0007669"/>
    <property type="project" value="TreeGrafter"/>
</dbReference>
<accession>A0A7J7J6A4</accession>
<dbReference type="Pfam" id="PF00554">
    <property type="entry name" value="RHD_DNA_bind"/>
    <property type="match status" value="1"/>
</dbReference>
<dbReference type="InterPro" id="IPR013783">
    <property type="entry name" value="Ig-like_fold"/>
</dbReference>
<dbReference type="SUPFAM" id="SSF49417">
    <property type="entry name" value="p53-like transcription factors"/>
    <property type="match status" value="1"/>
</dbReference>